<gene>
    <name evidence="1" type="ORF">IFO67_06320</name>
</gene>
<reference evidence="2" key="1">
    <citation type="submission" date="2023-07" db="EMBL/GenBank/DDBJ databases">
        <title>Thauera sp. CAU 1555 isolated from sand of Yaerae Beach.</title>
        <authorList>
            <person name="Kim W."/>
        </authorList>
    </citation>
    <scope>NUCLEOTIDE SEQUENCE [LARGE SCALE GENOMIC DNA]</scope>
    <source>
        <strain evidence="2">CAU 1555</strain>
    </source>
</reference>
<organism evidence="1 2">
    <name type="scientific">Thauera sedimentorum</name>
    <dbReference type="NCBI Taxonomy" id="2767595"/>
    <lineage>
        <taxon>Bacteria</taxon>
        <taxon>Pseudomonadati</taxon>
        <taxon>Pseudomonadota</taxon>
        <taxon>Betaproteobacteria</taxon>
        <taxon>Rhodocyclales</taxon>
        <taxon>Zoogloeaceae</taxon>
        <taxon>Thauera</taxon>
    </lineage>
</organism>
<dbReference type="RefSeq" id="WP_187717272.1">
    <property type="nucleotide sequence ID" value="NZ_JACTAH010000001.1"/>
</dbReference>
<comment type="caution">
    <text evidence="1">The sequence shown here is derived from an EMBL/GenBank/DDBJ whole genome shotgun (WGS) entry which is preliminary data.</text>
</comment>
<sequence>MAVFQGRWATTDVQPGYSAIVVPEETGESALVWALAHDLSQLVKARITGDAQAPTEAEGLRFDLTSPQSAPDTLVSARASIDSAVSPTSLTLTSMVGEEQVTLERIDRLEGRLEPAAANGEWRADFEALQVNWTVSDGLITGSSTAGCLYSGSTTSPAGTAVYRLAFDEVCGTTTRRFEGIATVDAERARMTVLTTTPEEQAASALMFVRLP</sequence>
<keyword evidence="2" id="KW-1185">Reference proteome</keyword>
<evidence type="ECO:0000313" key="2">
    <source>
        <dbReference type="Proteomes" id="UP000603602"/>
    </source>
</evidence>
<protein>
    <submittedName>
        <fullName evidence="1">Uncharacterized protein</fullName>
    </submittedName>
</protein>
<evidence type="ECO:0000313" key="1">
    <source>
        <dbReference type="EMBL" id="MBD8502494.1"/>
    </source>
</evidence>
<dbReference type="Proteomes" id="UP000603602">
    <property type="component" value="Unassembled WGS sequence"/>
</dbReference>
<name>A0ABR9B816_9RHOO</name>
<proteinExistence type="predicted"/>
<accession>A0ABR9B816</accession>
<dbReference type="EMBL" id="JACYTO010000001">
    <property type="protein sequence ID" value="MBD8502494.1"/>
    <property type="molecule type" value="Genomic_DNA"/>
</dbReference>